<feature type="region of interest" description="Disordered" evidence="4">
    <location>
        <begin position="1098"/>
        <end position="1126"/>
    </location>
</feature>
<evidence type="ECO:0000259" key="5">
    <source>
        <dbReference type="PROSITE" id="PS50009"/>
    </source>
</evidence>
<reference evidence="8" key="1">
    <citation type="submission" date="2025-08" db="UniProtKB">
        <authorList>
            <consortium name="RefSeq"/>
        </authorList>
    </citation>
    <scope>IDENTIFICATION</scope>
    <source>
        <strain evidence="8">MV-25-SWS-2005</strain>
        <tissue evidence="8">Whole body</tissue>
    </source>
</reference>
<keyword evidence="7" id="KW-1185">Reference proteome</keyword>
<dbReference type="Pfam" id="PF00617">
    <property type="entry name" value="RasGEF"/>
    <property type="match status" value="1"/>
</dbReference>
<evidence type="ECO:0000313" key="7">
    <source>
        <dbReference type="Proteomes" id="UP000001819"/>
    </source>
</evidence>
<dbReference type="PANTHER" id="PTHR23113">
    <property type="entry name" value="GUANINE NUCLEOTIDE EXCHANGE FACTOR"/>
    <property type="match status" value="1"/>
</dbReference>
<accession>A0A6I8W3P7</accession>
<feature type="region of interest" description="Disordered" evidence="4">
    <location>
        <begin position="220"/>
        <end position="253"/>
    </location>
</feature>
<feature type="compositionally biased region" description="Polar residues" evidence="4">
    <location>
        <begin position="220"/>
        <end position="230"/>
    </location>
</feature>
<dbReference type="InterPro" id="IPR023578">
    <property type="entry name" value="Ras_GEF_dom_sf"/>
</dbReference>
<feature type="region of interest" description="Disordered" evidence="4">
    <location>
        <begin position="564"/>
        <end position="595"/>
    </location>
</feature>
<feature type="compositionally biased region" description="Polar residues" evidence="4">
    <location>
        <begin position="963"/>
        <end position="973"/>
    </location>
</feature>
<feature type="region of interest" description="Disordered" evidence="4">
    <location>
        <begin position="1004"/>
        <end position="1047"/>
    </location>
</feature>
<feature type="compositionally biased region" description="Low complexity" evidence="4">
    <location>
        <begin position="673"/>
        <end position="707"/>
    </location>
</feature>
<protein>
    <recommendedName>
        <fullName evidence="2">CRK SH3-binding GNRP</fullName>
    </recommendedName>
</protein>
<feature type="compositionally biased region" description="Gly residues" evidence="4">
    <location>
        <begin position="166"/>
        <end position="175"/>
    </location>
</feature>
<evidence type="ECO:0000256" key="3">
    <source>
        <dbReference type="PROSITE-ProRule" id="PRU00168"/>
    </source>
</evidence>
<feature type="region of interest" description="Disordered" evidence="4">
    <location>
        <begin position="673"/>
        <end position="788"/>
    </location>
</feature>
<feature type="compositionally biased region" description="Low complexity" evidence="4">
    <location>
        <begin position="515"/>
        <end position="530"/>
    </location>
</feature>
<feature type="region of interest" description="Disordered" evidence="4">
    <location>
        <begin position="887"/>
        <end position="989"/>
    </location>
</feature>
<feature type="compositionally biased region" description="Gly residues" evidence="4">
    <location>
        <begin position="933"/>
        <end position="944"/>
    </location>
</feature>
<feature type="region of interest" description="Disordered" evidence="4">
    <location>
        <begin position="135"/>
        <end position="203"/>
    </location>
</feature>
<proteinExistence type="predicted"/>
<dbReference type="Proteomes" id="UP000001819">
    <property type="component" value="Chromosome X"/>
</dbReference>
<dbReference type="SMART" id="SM00147">
    <property type="entry name" value="RasGEF"/>
    <property type="match status" value="1"/>
</dbReference>
<dbReference type="InterPro" id="IPR019804">
    <property type="entry name" value="Ras_G-nucl-exch_fac_CS"/>
</dbReference>
<dbReference type="FunFam" id="1.10.840.10:FF:000009">
    <property type="entry name" value="rap guanine nucleotide exchange factor 1"/>
    <property type="match status" value="1"/>
</dbReference>
<sequence>MPQFDESFLSDCALADRWHFYSYTLKQTPHHHHQHNYSYHHDNDDNDHQRAPWMPRDNNNNSGHTLHNIKFQRRCRHKKMPRLAASLSMPVMPMSQDSIPNAVAGEHGSISSPNTPGGGAIGGGCSSSSNNSINSGSYASASSVPVACTPPPPTHQNQNQHQHQYQGGGRAGGGVPPAPPSAVHGNPSGSSGHKNSLKGTKLARRARSFKDDLIEKISLMRTTNNTLGRSHSPHSPRTKHGAGVKPPPSNEEVQRSTQTLETHVKDISNALKHFRDVILKKKLEVLPGNGTVILETIASMYSVIQTYTPLNENSAIMSSATQQVYQSLGKLIKLCDEVMLSDESGECPSLSNDNVREVIDLLEDAVRNLVTLAQGKLKEQDQCAFRYSGASGLGGIGAAAEIMGAVTASSTNAGSGGILPVGGVPGTGITGVASMRISAVDNAAVGQRTSLPDIALSPKERAILEHRNVNPMRGSHSTESILRDTSPPPKPPLPNRASNPPPLPPKRRSQPQAPPGGSSSSTSTSNQASPLPYAQSHNISLNSDLDCSSNISLLNYGVDRLSVRSRSPDENSQCSFDSALNHSREEEDPQQQQQQLKQTVKLMEEDADKMISYSFVSMKSFRTSTQSVSKRSSDYSVQSSAKSSSSNSEIAISISESASATASAASSEYQQISQSVSHSSQRSQHQQLISSSCSSSMTTTTMSSYSSGDQQEQAATTEAAAPALPPKLTTPVATVTATATTTHQRTLTHHESSTLDELDWSQGAASSSSSSAAEVAELRQLSPHHHHQQQLHQWYSKHHSLIEAPRSAPHHLAGSCSAFDQRHLEEPPPLPIKRKNMFQSVAFSVLAYMEVCSAPTRIEQHRHTMHACNISRNISHSQTMNIMPMSKELSPELETPPALPPKNYKQRKPTPSLQPIIVTTPPPSPKPTLGENGSSGGCGGGGSGRPDSRMATVCEEHNDSLVLDNNENVNVSSGDGDGDGEGEGQTFYCHSHQLPDEPVAAQTLADTDQQQQQPISTPKLIDEDQESRVAPEYEAEKQQEQQQQQDAGEVETLINMLEEVNITRYLILKKKEEDGPEVKGGYIDALIVHASRVQKVADNGRHPHPQQAKRKHVKHPRNHRTPPHSSCVCHSVSVHSTRAAFSEAFITTFRTFIQPIDVIEKLTHRYTYFFCQVQDNKQKAAKETFSLLVRVVNDLTSTDLTSQLLSLLVEFVYQLVCSGQLYLAKLLRNKFVEKVTLYKEPKVYGFVGELELGGTITSSGAAGGGGGGGVGGLSGNSSSSMSSGSSNQPSLLDLKSLDIAEQMTLLDAELFQKIEIPEVLLFAKDQCEEKSPNLNKFTEHFNKMSYWARSKILRLHDAKEREKHVNKFIKIMKHLRKMNNYNSYLALLSALDSGPIRRLEWQKSITEEVRSFCALIDSSSSFRAYRQALAETNPPCIPYIGLVLQDLTFVHVGNQDYLSKGVINFSKRWQQYNIIVNMKRFKKCAYPFRRNERVIRFFENFKDFMGEEEMWQISEKIKPRGRRPQNY</sequence>
<dbReference type="InterPro" id="IPR036964">
    <property type="entry name" value="RASGEF_cat_dom_sf"/>
</dbReference>
<dbReference type="PROSITE" id="PS50212">
    <property type="entry name" value="RASGEF_NTER"/>
    <property type="match status" value="1"/>
</dbReference>
<keyword evidence="1 3" id="KW-0344">Guanine-nucleotide releasing factor</keyword>
<dbReference type="SUPFAM" id="SSF48366">
    <property type="entry name" value="Ras GEF"/>
    <property type="match status" value="1"/>
</dbReference>
<dbReference type="GO" id="GO:0005085">
    <property type="term" value="F:guanyl-nucleotide exchange factor activity"/>
    <property type="evidence" value="ECO:0007669"/>
    <property type="project" value="UniProtKB-KW"/>
</dbReference>
<feature type="region of interest" description="Disordered" evidence="4">
    <location>
        <begin position="465"/>
        <end position="534"/>
    </location>
</feature>
<feature type="compositionally biased region" description="Low complexity" evidence="4">
    <location>
        <begin position="714"/>
        <end position="742"/>
    </location>
</feature>
<name>A0A6I8W3P7_DROPS</name>
<feature type="region of interest" description="Disordered" evidence="4">
    <location>
        <begin position="33"/>
        <end position="65"/>
    </location>
</feature>
<dbReference type="PROSITE" id="PS50009">
    <property type="entry name" value="RASGEF_CAT"/>
    <property type="match status" value="1"/>
</dbReference>
<evidence type="ECO:0000313" key="8">
    <source>
        <dbReference type="RefSeq" id="XP_033237962.1"/>
    </source>
</evidence>
<feature type="compositionally biased region" description="Polar residues" evidence="4">
    <location>
        <begin position="187"/>
        <end position="198"/>
    </location>
</feature>
<dbReference type="InterPro" id="IPR008937">
    <property type="entry name" value="Ras-like_GEF"/>
</dbReference>
<organism evidence="7 8">
    <name type="scientific">Drosophila pseudoobscura pseudoobscura</name>
    <name type="common">Fruit fly</name>
    <dbReference type="NCBI Taxonomy" id="46245"/>
    <lineage>
        <taxon>Eukaryota</taxon>
        <taxon>Metazoa</taxon>
        <taxon>Ecdysozoa</taxon>
        <taxon>Arthropoda</taxon>
        <taxon>Hexapoda</taxon>
        <taxon>Insecta</taxon>
        <taxon>Pterygota</taxon>
        <taxon>Neoptera</taxon>
        <taxon>Endopterygota</taxon>
        <taxon>Diptera</taxon>
        <taxon>Brachycera</taxon>
        <taxon>Muscomorpha</taxon>
        <taxon>Ephydroidea</taxon>
        <taxon>Drosophilidae</taxon>
        <taxon>Drosophila</taxon>
        <taxon>Sophophora</taxon>
    </lineage>
</organism>
<evidence type="ECO:0000256" key="4">
    <source>
        <dbReference type="SAM" id="MobiDB-lite"/>
    </source>
</evidence>
<dbReference type="Gene3D" id="1.20.870.10">
    <property type="entry name" value="Son of sevenless (SoS) protein Chain: S domain 1"/>
    <property type="match status" value="1"/>
</dbReference>
<dbReference type="CDD" id="cd00155">
    <property type="entry name" value="RasGEF"/>
    <property type="match status" value="1"/>
</dbReference>
<dbReference type="GO" id="GO:0005886">
    <property type="term" value="C:plasma membrane"/>
    <property type="evidence" value="ECO:0007669"/>
    <property type="project" value="TreeGrafter"/>
</dbReference>
<evidence type="ECO:0000256" key="1">
    <source>
        <dbReference type="ARBA" id="ARBA00022658"/>
    </source>
</evidence>
<dbReference type="SMART" id="SM00229">
    <property type="entry name" value="RasGEFN"/>
    <property type="match status" value="1"/>
</dbReference>
<feature type="compositionally biased region" description="Low complexity" evidence="4">
    <location>
        <begin position="764"/>
        <end position="773"/>
    </location>
</feature>
<feature type="compositionally biased region" description="Basic and acidic residues" evidence="4">
    <location>
        <begin position="39"/>
        <end position="50"/>
    </location>
</feature>
<feature type="region of interest" description="Disordered" evidence="4">
    <location>
        <begin position="627"/>
        <end position="648"/>
    </location>
</feature>
<dbReference type="PROSITE" id="PS00720">
    <property type="entry name" value="RASGEF"/>
    <property type="match status" value="1"/>
</dbReference>
<gene>
    <name evidence="8" type="primary">C3G</name>
</gene>
<feature type="compositionally biased region" description="Pro residues" evidence="4">
    <location>
        <begin position="486"/>
        <end position="504"/>
    </location>
</feature>
<feature type="compositionally biased region" description="Polar residues" evidence="4">
    <location>
        <begin position="570"/>
        <end position="581"/>
    </location>
</feature>
<dbReference type="InterPro" id="IPR001895">
    <property type="entry name" value="RASGEF_cat_dom"/>
</dbReference>
<dbReference type="Gene3D" id="1.10.840.10">
    <property type="entry name" value="Ras guanine-nucleotide exchange factors catalytic domain"/>
    <property type="match status" value="1"/>
</dbReference>
<feature type="domain" description="N-terminal Ras-GEF" evidence="6">
    <location>
        <begin position="1115"/>
        <end position="1236"/>
    </location>
</feature>
<feature type="compositionally biased region" description="Low complexity" evidence="4">
    <location>
        <begin position="155"/>
        <end position="165"/>
    </location>
</feature>
<feature type="compositionally biased region" description="Basic residues" evidence="4">
    <location>
        <begin position="1102"/>
        <end position="1122"/>
    </location>
</feature>
<dbReference type="InterPro" id="IPR000651">
    <property type="entry name" value="Ras-like_Gua-exchang_fac_N"/>
</dbReference>
<feature type="compositionally biased region" description="Basic residues" evidence="4">
    <location>
        <begin position="231"/>
        <end position="242"/>
    </location>
</feature>
<feature type="region of interest" description="Disordered" evidence="4">
    <location>
        <begin position="97"/>
        <end position="123"/>
    </location>
</feature>
<dbReference type="RefSeq" id="XP_033237962.1">
    <property type="nucleotide sequence ID" value="XM_033382071.1"/>
</dbReference>
<dbReference type="PANTHER" id="PTHR23113:SF224">
    <property type="entry name" value="RAP GUANINE NUCLEOTIDE EXCHANGE FACTOR 1"/>
    <property type="match status" value="1"/>
</dbReference>
<dbReference type="GO" id="GO:0007265">
    <property type="term" value="P:Ras protein signal transduction"/>
    <property type="evidence" value="ECO:0007669"/>
    <property type="project" value="TreeGrafter"/>
</dbReference>
<feature type="compositionally biased region" description="Basic and acidic residues" evidence="4">
    <location>
        <begin position="1020"/>
        <end position="1039"/>
    </location>
</feature>
<dbReference type="CDD" id="cd06224">
    <property type="entry name" value="REM"/>
    <property type="match status" value="1"/>
</dbReference>
<feature type="compositionally biased region" description="Low complexity" evidence="4">
    <location>
        <begin position="634"/>
        <end position="648"/>
    </location>
</feature>
<feature type="compositionally biased region" description="Low complexity" evidence="4">
    <location>
        <begin position="1004"/>
        <end position="1013"/>
    </location>
</feature>
<evidence type="ECO:0000259" key="6">
    <source>
        <dbReference type="PROSITE" id="PS50212"/>
    </source>
</evidence>
<evidence type="ECO:0000256" key="2">
    <source>
        <dbReference type="ARBA" id="ARBA00083313"/>
    </source>
</evidence>
<feature type="domain" description="Ras-GEF" evidence="5">
    <location>
        <begin position="1295"/>
        <end position="1520"/>
    </location>
</feature>